<keyword evidence="5 12" id="KW-0963">Cytoplasm</keyword>
<dbReference type="CDD" id="cd03411">
    <property type="entry name" value="Ferrochelatase_N"/>
    <property type="match status" value="1"/>
</dbReference>
<keyword evidence="6 12" id="KW-0479">Metal-binding</keyword>
<evidence type="ECO:0000256" key="13">
    <source>
        <dbReference type="RuleBase" id="RU000607"/>
    </source>
</evidence>
<dbReference type="Pfam" id="PF00762">
    <property type="entry name" value="Ferrochelatase"/>
    <property type="match status" value="1"/>
</dbReference>
<comment type="similarity">
    <text evidence="2 12 13">Belongs to the ferrochelatase family.</text>
</comment>
<feature type="binding site" evidence="12">
    <location>
        <position position="264"/>
    </location>
    <ligand>
        <name>Fe(2+)</name>
        <dbReference type="ChEBI" id="CHEBI:29033"/>
    </ligand>
</feature>
<feature type="binding site" description="axial binding residue" evidence="12">
    <location>
        <position position="13"/>
    </location>
    <ligand>
        <name>Fe-coproporphyrin III</name>
        <dbReference type="ChEBI" id="CHEBI:68438"/>
    </ligand>
    <ligandPart>
        <name>Fe</name>
        <dbReference type="ChEBI" id="CHEBI:18248"/>
    </ligandPart>
</feature>
<gene>
    <name evidence="12" type="primary">cpfC</name>
    <name evidence="14" type="ORF">BAA01_16740</name>
</gene>
<evidence type="ECO:0000256" key="5">
    <source>
        <dbReference type="ARBA" id="ARBA00022490"/>
    </source>
</evidence>
<organism evidence="14 15">
    <name type="scientific">Bacillus thermozeamaize</name>
    <dbReference type="NCBI Taxonomy" id="230954"/>
    <lineage>
        <taxon>Bacteria</taxon>
        <taxon>Bacillati</taxon>
        <taxon>Bacillota</taxon>
        <taxon>Bacilli</taxon>
        <taxon>Bacillales</taxon>
        <taxon>Bacillaceae</taxon>
        <taxon>Bacillus</taxon>
    </lineage>
</organism>
<dbReference type="InterPro" id="IPR033659">
    <property type="entry name" value="Ferrochelatase_N"/>
</dbReference>
<dbReference type="CDD" id="cd00419">
    <property type="entry name" value="Ferrochelatase_C"/>
    <property type="match status" value="1"/>
</dbReference>
<keyword evidence="7 12" id="KW-0408">Iron</keyword>
<dbReference type="NCBIfam" id="NF009095">
    <property type="entry name" value="PRK12435.1"/>
    <property type="match status" value="1"/>
</dbReference>
<evidence type="ECO:0000256" key="6">
    <source>
        <dbReference type="ARBA" id="ARBA00022723"/>
    </source>
</evidence>
<dbReference type="EMBL" id="LZRT01000080">
    <property type="protein sequence ID" value="OUM87055.1"/>
    <property type="molecule type" value="Genomic_DNA"/>
</dbReference>
<feature type="binding site" evidence="12">
    <location>
        <position position="183"/>
    </location>
    <ligand>
        <name>Fe(2+)</name>
        <dbReference type="ChEBI" id="CHEBI:29033"/>
    </ligand>
</feature>
<name>A0A1Y3PI44_9BACI</name>
<evidence type="ECO:0000256" key="8">
    <source>
        <dbReference type="ARBA" id="ARBA00023133"/>
    </source>
</evidence>
<keyword evidence="8 12" id="KW-0350">Heme biosynthesis</keyword>
<dbReference type="NCBIfam" id="TIGR00109">
    <property type="entry name" value="hemH"/>
    <property type="match status" value="1"/>
</dbReference>
<sequence>MSKKTVGLLVMAYGTPRNKEEIEPYYTHIRRGKKPPQDLLEDLIRRYEAIGGVSPLAQITERQAATLEKVLNERNTEIHFKHYLGYKHIDPFIEDAVSAMHRDGIETAVALVLAPHYSTFSIKSYHERAQKQAEALGGPALLSIHSWYDQPKFVRYWAEQIQKTMAHIPKEEHDKTVVIFSAHSLPEKIIRLNDPYPQQLEATAQLIAEQAGIKHYAVGWQSESATGEPWLGPDVRELTRKLFEQNQYTAFVYCPVGFVADHLEVLYDNDVECKAVTDELGVRYYRPEMPNVHPLFIEALADVVEKTAHQILETHMLEVQHES</sequence>
<protein>
    <recommendedName>
        <fullName evidence="4 12">Coproporphyrin III ferrochelatase</fullName>
        <ecNumber evidence="3 12">4.99.1.9</ecNumber>
    </recommendedName>
</protein>
<feature type="binding site" evidence="12">
    <location>
        <position position="30"/>
    </location>
    <ligand>
        <name>Fe-coproporphyrin III</name>
        <dbReference type="ChEBI" id="CHEBI:68438"/>
    </ligand>
</feature>
<dbReference type="PANTHER" id="PTHR11108">
    <property type="entry name" value="FERROCHELATASE"/>
    <property type="match status" value="1"/>
</dbReference>
<evidence type="ECO:0000256" key="7">
    <source>
        <dbReference type="ARBA" id="ARBA00023004"/>
    </source>
</evidence>
<feature type="binding site" evidence="12">
    <location>
        <position position="125"/>
    </location>
    <ligand>
        <name>Fe-coproporphyrin III</name>
        <dbReference type="ChEBI" id="CHEBI:68438"/>
    </ligand>
</feature>
<comment type="subcellular location">
    <subcellularLocation>
        <location evidence="12 13">Cytoplasm</location>
    </subcellularLocation>
</comment>
<dbReference type="AlphaFoldDB" id="A0A1Y3PI44"/>
<reference evidence="15" key="1">
    <citation type="submission" date="2016-06" db="EMBL/GenBank/DDBJ databases">
        <authorList>
            <person name="Nascimento L."/>
            <person name="Pereira R.V."/>
            <person name="Martins L.F."/>
            <person name="Quaggio R.B."/>
            <person name="Silva A.M."/>
            <person name="Setubal J.C."/>
        </authorList>
    </citation>
    <scope>NUCLEOTIDE SEQUENCE [LARGE SCALE GENOMIC DNA]</scope>
</reference>
<dbReference type="PROSITE" id="PS00534">
    <property type="entry name" value="FERROCHELATASE"/>
    <property type="match status" value="1"/>
</dbReference>
<dbReference type="FunFam" id="3.40.50.1400:FF:000009">
    <property type="entry name" value="Ferrochelatase"/>
    <property type="match status" value="1"/>
</dbReference>
<evidence type="ECO:0000256" key="1">
    <source>
        <dbReference type="ARBA" id="ARBA00004744"/>
    </source>
</evidence>
<dbReference type="UniPathway" id="UPA00252"/>
<feature type="binding site" evidence="12">
    <location>
        <begin position="46"/>
        <end position="47"/>
    </location>
    <ligand>
        <name>Fe-coproporphyrin III</name>
        <dbReference type="ChEBI" id="CHEBI:68438"/>
    </ligand>
</feature>
<dbReference type="GO" id="GO:0004325">
    <property type="term" value="F:ferrochelatase activity"/>
    <property type="evidence" value="ECO:0007669"/>
    <property type="project" value="UniProtKB-UniRule"/>
</dbReference>
<dbReference type="Gene3D" id="3.40.50.1400">
    <property type="match status" value="2"/>
</dbReference>
<evidence type="ECO:0000313" key="15">
    <source>
        <dbReference type="Proteomes" id="UP000196475"/>
    </source>
</evidence>
<evidence type="ECO:0000256" key="4">
    <source>
        <dbReference type="ARBA" id="ARBA00019484"/>
    </source>
</evidence>
<dbReference type="PANTHER" id="PTHR11108:SF1">
    <property type="entry name" value="FERROCHELATASE, MITOCHONDRIAL"/>
    <property type="match status" value="1"/>
</dbReference>
<comment type="pathway">
    <text evidence="1 12 13">Porphyrin-containing compound metabolism; protoheme biosynthesis.</text>
</comment>
<dbReference type="EC" id="4.99.1.9" evidence="3 12"/>
<evidence type="ECO:0000313" key="14">
    <source>
        <dbReference type="EMBL" id="OUM87055.1"/>
    </source>
</evidence>
<dbReference type="InterPro" id="IPR033644">
    <property type="entry name" value="Ferrochelatase_C"/>
</dbReference>
<evidence type="ECO:0000256" key="10">
    <source>
        <dbReference type="ARBA" id="ARBA00023244"/>
    </source>
</evidence>
<dbReference type="InterPro" id="IPR001015">
    <property type="entry name" value="Ferrochelatase"/>
</dbReference>
<dbReference type="GO" id="GO:0046872">
    <property type="term" value="F:metal ion binding"/>
    <property type="evidence" value="ECO:0007669"/>
    <property type="project" value="UniProtKB-UniRule"/>
</dbReference>
<dbReference type="GO" id="GO:0005737">
    <property type="term" value="C:cytoplasm"/>
    <property type="evidence" value="ECO:0007669"/>
    <property type="project" value="UniProtKB-SubCell"/>
</dbReference>
<keyword evidence="10 12" id="KW-0627">Porphyrin biosynthesis</keyword>
<dbReference type="Proteomes" id="UP000196475">
    <property type="component" value="Unassembled WGS sequence"/>
</dbReference>
<evidence type="ECO:0000256" key="2">
    <source>
        <dbReference type="ARBA" id="ARBA00007718"/>
    </source>
</evidence>
<dbReference type="SUPFAM" id="SSF53800">
    <property type="entry name" value="Chelatase"/>
    <property type="match status" value="1"/>
</dbReference>
<accession>A0A1Y3PI44</accession>
<evidence type="ECO:0000256" key="3">
    <source>
        <dbReference type="ARBA" id="ARBA00013215"/>
    </source>
</evidence>
<keyword evidence="9 12" id="KW-0456">Lyase</keyword>
<feature type="binding site" evidence="12">
    <location>
        <position position="54"/>
    </location>
    <ligand>
        <name>Fe-coproporphyrin III</name>
        <dbReference type="ChEBI" id="CHEBI:68438"/>
    </ligand>
</feature>
<dbReference type="HAMAP" id="MF_00323">
    <property type="entry name" value="Ferrochelatase"/>
    <property type="match status" value="1"/>
</dbReference>
<evidence type="ECO:0000256" key="9">
    <source>
        <dbReference type="ARBA" id="ARBA00023239"/>
    </source>
</evidence>
<evidence type="ECO:0000256" key="11">
    <source>
        <dbReference type="ARBA" id="ARBA00024536"/>
    </source>
</evidence>
<dbReference type="InterPro" id="IPR019772">
    <property type="entry name" value="Ferrochelatase_AS"/>
</dbReference>
<comment type="catalytic activity">
    <reaction evidence="11">
        <text>Fe-coproporphyrin III + 2 H(+) = coproporphyrin III + Fe(2+)</text>
        <dbReference type="Rhea" id="RHEA:49572"/>
        <dbReference type="ChEBI" id="CHEBI:15378"/>
        <dbReference type="ChEBI" id="CHEBI:29033"/>
        <dbReference type="ChEBI" id="CHEBI:68438"/>
        <dbReference type="ChEBI" id="CHEBI:131725"/>
        <dbReference type="EC" id="4.99.1.9"/>
    </reaction>
    <physiologicalReaction direction="right-to-left" evidence="11">
        <dbReference type="Rhea" id="RHEA:49574"/>
    </physiologicalReaction>
</comment>
<dbReference type="GO" id="GO:0006783">
    <property type="term" value="P:heme biosynthetic process"/>
    <property type="evidence" value="ECO:0007669"/>
    <property type="project" value="UniProtKB-UniRule"/>
</dbReference>
<comment type="function">
    <text evidence="12 13">Involved in coproporphyrin-dependent heme b biosynthesis. Catalyzes the insertion of ferrous iron into coproporphyrin III to form Fe-coproporphyrin III.</text>
</comment>
<comment type="caution">
    <text evidence="14">The sequence shown here is derived from an EMBL/GenBank/DDBJ whole genome shotgun (WGS) entry which is preliminary data.</text>
</comment>
<proteinExistence type="inferred from homology"/>
<evidence type="ECO:0000256" key="12">
    <source>
        <dbReference type="HAMAP-Rule" id="MF_00323"/>
    </source>
</evidence>